<dbReference type="Proteomes" id="UP000472270">
    <property type="component" value="Unassembled WGS sequence"/>
</dbReference>
<dbReference type="Ensembl" id="ENSSRHT00000047583.1">
    <property type="protein sequence ID" value="ENSSRHP00000046281.1"/>
    <property type="gene ID" value="ENSSRHG00000023368.1"/>
</dbReference>
<evidence type="ECO:0000313" key="2">
    <source>
        <dbReference type="Ensembl" id="ENSSRHP00000046281.1"/>
    </source>
</evidence>
<organism evidence="2 3">
    <name type="scientific">Sinocyclocheilus rhinocerous</name>
    <dbReference type="NCBI Taxonomy" id="307959"/>
    <lineage>
        <taxon>Eukaryota</taxon>
        <taxon>Metazoa</taxon>
        <taxon>Chordata</taxon>
        <taxon>Craniata</taxon>
        <taxon>Vertebrata</taxon>
        <taxon>Euteleostomi</taxon>
        <taxon>Actinopterygii</taxon>
        <taxon>Neopterygii</taxon>
        <taxon>Teleostei</taxon>
        <taxon>Ostariophysi</taxon>
        <taxon>Cypriniformes</taxon>
        <taxon>Cyprinidae</taxon>
        <taxon>Cyprininae</taxon>
        <taxon>Sinocyclocheilus</taxon>
    </lineage>
</organism>
<dbReference type="InterPro" id="IPR043936">
    <property type="entry name" value="HOOK_N"/>
</dbReference>
<keyword evidence="3" id="KW-1185">Reference proteome</keyword>
<proteinExistence type="predicted"/>
<dbReference type="SUPFAM" id="SSF116907">
    <property type="entry name" value="Hook domain"/>
    <property type="match status" value="1"/>
</dbReference>
<evidence type="ECO:0000313" key="3">
    <source>
        <dbReference type="Proteomes" id="UP000472270"/>
    </source>
</evidence>
<dbReference type="AlphaFoldDB" id="A0A673J8F0"/>
<protein>
    <recommendedName>
        <fullName evidence="1">HOOK N-terminal domain-containing protein</fullName>
    </recommendedName>
</protein>
<dbReference type="Pfam" id="PF19047">
    <property type="entry name" value="HOOK_N"/>
    <property type="match status" value="1"/>
</dbReference>
<feature type="domain" description="HOOK N-terminal" evidence="1">
    <location>
        <begin position="15"/>
        <end position="77"/>
    </location>
</feature>
<reference evidence="2" key="1">
    <citation type="submission" date="2025-08" db="UniProtKB">
        <authorList>
            <consortium name="Ensembl"/>
        </authorList>
    </citation>
    <scope>IDENTIFICATION</scope>
</reference>
<name>A0A673J8F0_9TELE</name>
<accession>A0A673J8F0</accession>
<dbReference type="GO" id="GO:0030705">
    <property type="term" value="P:cytoskeleton-dependent intracellular transport"/>
    <property type="evidence" value="ECO:0007669"/>
    <property type="project" value="InterPro"/>
</dbReference>
<evidence type="ECO:0000259" key="1">
    <source>
        <dbReference type="Pfam" id="PF19047"/>
    </source>
</evidence>
<reference evidence="2" key="2">
    <citation type="submission" date="2025-09" db="UniProtKB">
        <authorList>
            <consortium name="Ensembl"/>
        </authorList>
    </citation>
    <scope>IDENTIFICATION</scope>
</reference>
<dbReference type="InterPro" id="IPR036872">
    <property type="entry name" value="CH_dom_sf"/>
</dbReference>
<sequence length="96" mass="10483">ILTKTLVVYHSVCVCQVLGQQVSDEHVPDVCLIAEMGVLTELGRLLQLVLGCAVSCDHKQGTEEEIISPESHDQLAVIDGVDGDTVLKSQHRLRHL</sequence>
<dbReference type="Gene3D" id="1.10.418.10">
    <property type="entry name" value="Calponin-like domain"/>
    <property type="match status" value="1"/>
</dbReference>